<evidence type="ECO:0000259" key="4">
    <source>
        <dbReference type="Pfam" id="PF20640"/>
    </source>
</evidence>
<feature type="compositionally biased region" description="Acidic residues" evidence="1">
    <location>
        <begin position="548"/>
        <end position="559"/>
    </location>
</feature>
<evidence type="ECO:0000313" key="6">
    <source>
        <dbReference type="Proteomes" id="UP001147733"/>
    </source>
</evidence>
<feature type="compositionally biased region" description="Low complexity" evidence="1">
    <location>
        <begin position="811"/>
        <end position="831"/>
    </location>
</feature>
<feature type="domain" description="RRN6 K-rich C-terminal" evidence="3">
    <location>
        <begin position="879"/>
        <end position="996"/>
    </location>
</feature>
<dbReference type="AlphaFoldDB" id="A0A9W9TL01"/>
<feature type="compositionally biased region" description="Polar residues" evidence="1">
    <location>
        <begin position="951"/>
        <end position="974"/>
    </location>
</feature>
<dbReference type="GO" id="GO:0070860">
    <property type="term" value="C:RNA polymerase I core factor complex"/>
    <property type="evidence" value="ECO:0007669"/>
    <property type="project" value="TreeGrafter"/>
</dbReference>
<dbReference type="RefSeq" id="XP_056499036.1">
    <property type="nucleotide sequence ID" value="XM_056645595.1"/>
</dbReference>
<sequence length="996" mass="111561">MDEHPESALHYGHVGRAVYQPDTRSWTFTRSLKQPSPILSSGLTKTTIPSPLIATSRRRFIEHLPSAGHHLIPKVLPDLAAGWPSFQNDTLSRAVVNTIQRYNPQVSSLLDIGYADPALEDSRIRNRIRQPVAIAAAVTGECGNTITFRVLAEDKVELDDGPSLKIPSIGKTETAEWSRRGAPILQVSFARSLEEKPHWMAARLSNVTIIFRPRLYRRESVPQYMPEDDIAAFIAPRQNSSVDANPVVEISMAQTGGAPHADVTFNPWYPRQLGIVDNEGYWSIWEITGHPRKRKSAFVANCVKRGSLPWMDHTREPNGPQYDGWGSIEWIGDVSTILVSDRRCVMVCQIVGEENYTSHVELGLSLESEWVLDVRRSVQNTSHFFVLTTTRLLWFDIAMAEPNASGQRPPLSPRLAWRHFRDPEDTTLCLSDVVVGDKVDFHIVLYSRLTTLVQTFQFPTIADTQTDSEYVPVVPDTTLLDLPSTCEVSPLGEIFNTPYSTFVFQQIEYAPVNPAATEYNKNLNLVKLFWSDSSFAVHETLFIGPDSTGDEQDEFDEESQSPKLQLRNAASHRRRPKAGIDDDENFIVDDWDESAATLPRAGIKKAQPSKEQRRYPSEWTLDMTTIYEAALENILMGTGHGDSKSLQSRPTLGQLAKGVADETLDTLDEWSASQTLLELSRDRPRIEDIDDGAEDLAGLVATALREPGSGAQRRFMILPLHLSKQFHGVLNIPQAEYSRLDYLDTYEQLVTDWVTSLPHGPGGISDQTRVLKEKMLRDITLDLCLARVIRISNIPNPTETPAFTSKSMPPSQSTAMQLLSSQSQLPSSQNQTEPTQIGSSQTAPTQETSDPIKQTGIYSNLAAFTTFREPRRQPRKLTKLLSHWKTGTDPTTYEWTKTNRMIENEESQRMYGSRRPRSKRSRSKSVAPEATSLPPTPVAPIIRASQPTWPTIASSQPLASSQLTIDETPMTQTERGPFGAREIKKKTKKKRRAAGF</sequence>
<dbReference type="GeneID" id="81384762"/>
<feature type="region of interest" description="Disordered" evidence="1">
    <location>
        <begin position="904"/>
        <end position="939"/>
    </location>
</feature>
<feature type="compositionally biased region" description="Polar residues" evidence="1">
    <location>
        <begin position="832"/>
        <end position="855"/>
    </location>
</feature>
<reference evidence="5" key="1">
    <citation type="submission" date="2022-11" db="EMBL/GenBank/DDBJ databases">
        <authorList>
            <person name="Petersen C."/>
        </authorList>
    </citation>
    <scope>NUCLEOTIDE SEQUENCE</scope>
    <source>
        <strain evidence="5">IBT 23319</strain>
    </source>
</reference>
<organism evidence="5 6">
    <name type="scientific">Penicillium citrinum</name>
    <dbReference type="NCBI Taxonomy" id="5077"/>
    <lineage>
        <taxon>Eukaryota</taxon>
        <taxon>Fungi</taxon>
        <taxon>Dikarya</taxon>
        <taxon>Ascomycota</taxon>
        <taxon>Pezizomycotina</taxon>
        <taxon>Eurotiomycetes</taxon>
        <taxon>Eurotiomycetidae</taxon>
        <taxon>Eurotiales</taxon>
        <taxon>Aspergillaceae</taxon>
        <taxon>Penicillium</taxon>
    </lineage>
</organism>
<proteinExistence type="predicted"/>
<feature type="domain" description="RRN6 helical bundle" evidence="4">
    <location>
        <begin position="582"/>
        <end position="787"/>
    </location>
</feature>
<dbReference type="OrthoDB" id="4090074at2759"/>
<dbReference type="Pfam" id="PF10214">
    <property type="entry name" value="Rrn6_beta-prop"/>
    <property type="match status" value="1"/>
</dbReference>
<dbReference type="InterPro" id="IPR048535">
    <property type="entry name" value="RRN6_beta-prop"/>
</dbReference>
<feature type="region of interest" description="Disordered" evidence="1">
    <location>
        <begin position="951"/>
        <end position="996"/>
    </location>
</feature>
<dbReference type="EMBL" id="JAPQKT010000006">
    <property type="protein sequence ID" value="KAJ5226671.1"/>
    <property type="molecule type" value="Genomic_DNA"/>
</dbReference>
<dbReference type="Pfam" id="PF20639">
    <property type="entry name" value="Rrn6_K-rich"/>
    <property type="match status" value="1"/>
</dbReference>
<evidence type="ECO:0000259" key="2">
    <source>
        <dbReference type="Pfam" id="PF10214"/>
    </source>
</evidence>
<gene>
    <name evidence="5" type="ORF">N7469_006677</name>
</gene>
<feature type="region of interest" description="Disordered" evidence="1">
    <location>
        <begin position="796"/>
        <end position="855"/>
    </location>
</feature>
<feature type="domain" description="RRN6 beta-propeller" evidence="2">
    <location>
        <begin position="103"/>
        <end position="482"/>
    </location>
</feature>
<dbReference type="PANTHER" id="PTHR28221">
    <property type="entry name" value="RNA POLYMERASE I-SPECIFIC TRANSCRIPTION INITIATION FACTOR RRN6"/>
    <property type="match status" value="1"/>
</dbReference>
<name>A0A9W9TL01_PENCI</name>
<dbReference type="Pfam" id="PF20640">
    <property type="entry name" value="Rrn6_HB"/>
    <property type="match status" value="1"/>
</dbReference>
<feature type="compositionally biased region" description="Polar residues" evidence="1">
    <location>
        <begin position="796"/>
        <end position="810"/>
    </location>
</feature>
<dbReference type="PANTHER" id="PTHR28221:SF2">
    <property type="entry name" value="RNA POLYMERASE I-SPECIFIC TRANSCRIPTION INITIATION FACTOR RRN6"/>
    <property type="match status" value="1"/>
</dbReference>
<evidence type="ECO:0000256" key="1">
    <source>
        <dbReference type="SAM" id="MobiDB-lite"/>
    </source>
</evidence>
<dbReference type="InterPro" id="IPR019350">
    <property type="entry name" value="RNA_pol_I-sp_TIF_RRN6-like"/>
</dbReference>
<dbReference type="GO" id="GO:0001163">
    <property type="term" value="F:RNA polymerase I transcription regulatory region sequence-specific DNA binding"/>
    <property type="evidence" value="ECO:0007669"/>
    <property type="project" value="TreeGrafter"/>
</dbReference>
<protein>
    <recommendedName>
        <fullName evidence="7">RNA polymerase I-specific transcription initiation factor RRN6-like protein</fullName>
    </recommendedName>
</protein>
<evidence type="ECO:0000259" key="3">
    <source>
        <dbReference type="Pfam" id="PF20639"/>
    </source>
</evidence>
<dbReference type="InterPro" id="IPR048537">
    <property type="entry name" value="RRN6_HB"/>
</dbReference>
<feature type="compositionally biased region" description="Basic residues" evidence="1">
    <location>
        <begin position="983"/>
        <end position="996"/>
    </location>
</feature>
<feature type="compositionally biased region" description="Basic residues" evidence="1">
    <location>
        <begin position="912"/>
        <end position="923"/>
    </location>
</feature>
<dbReference type="GO" id="GO:0001179">
    <property type="term" value="F:RNA polymerase I general transcription initiation factor binding"/>
    <property type="evidence" value="ECO:0007669"/>
    <property type="project" value="TreeGrafter"/>
</dbReference>
<feature type="region of interest" description="Disordered" evidence="1">
    <location>
        <begin position="546"/>
        <end position="577"/>
    </location>
</feature>
<dbReference type="Proteomes" id="UP001147733">
    <property type="component" value="Unassembled WGS sequence"/>
</dbReference>
<reference evidence="5" key="2">
    <citation type="journal article" date="2023" name="IMA Fungus">
        <title>Comparative genomic study of the Penicillium genus elucidates a diverse pangenome and 15 lateral gene transfer events.</title>
        <authorList>
            <person name="Petersen C."/>
            <person name="Sorensen T."/>
            <person name="Nielsen M.R."/>
            <person name="Sondergaard T.E."/>
            <person name="Sorensen J.L."/>
            <person name="Fitzpatrick D.A."/>
            <person name="Frisvad J.C."/>
            <person name="Nielsen K.L."/>
        </authorList>
    </citation>
    <scope>NUCLEOTIDE SEQUENCE</scope>
    <source>
        <strain evidence="5">IBT 23319</strain>
    </source>
</reference>
<dbReference type="InterPro" id="IPR048536">
    <property type="entry name" value="Rrn6_K-rich"/>
</dbReference>
<comment type="caution">
    <text evidence="5">The sequence shown here is derived from an EMBL/GenBank/DDBJ whole genome shotgun (WGS) entry which is preliminary data.</text>
</comment>
<dbReference type="GO" id="GO:0042790">
    <property type="term" value="P:nucleolar large rRNA transcription by RNA polymerase I"/>
    <property type="evidence" value="ECO:0007669"/>
    <property type="project" value="TreeGrafter"/>
</dbReference>
<evidence type="ECO:0008006" key="7">
    <source>
        <dbReference type="Google" id="ProtNLM"/>
    </source>
</evidence>
<keyword evidence="6" id="KW-1185">Reference proteome</keyword>
<accession>A0A9W9TL01</accession>
<evidence type="ECO:0000313" key="5">
    <source>
        <dbReference type="EMBL" id="KAJ5226671.1"/>
    </source>
</evidence>